<dbReference type="SUPFAM" id="SSF53955">
    <property type="entry name" value="Lysozyme-like"/>
    <property type="match status" value="1"/>
</dbReference>
<evidence type="ECO:0000256" key="1">
    <source>
        <dbReference type="SAM" id="Coils"/>
    </source>
</evidence>
<dbReference type="Gene3D" id="6.10.250.3150">
    <property type="match status" value="1"/>
</dbReference>
<evidence type="ECO:0000313" key="3">
    <source>
        <dbReference type="Proteomes" id="UP000295344"/>
    </source>
</evidence>
<protein>
    <submittedName>
        <fullName evidence="2">Peptidoglycan hydrolase CwlO-like protein</fullName>
    </submittedName>
</protein>
<evidence type="ECO:0000313" key="2">
    <source>
        <dbReference type="EMBL" id="TDS77565.1"/>
    </source>
</evidence>
<dbReference type="InterPro" id="IPR023346">
    <property type="entry name" value="Lysozyme-like_dom_sf"/>
</dbReference>
<gene>
    <name evidence="2" type="ORF">CLV52_2520</name>
</gene>
<dbReference type="OrthoDB" id="9766277at2"/>
<keyword evidence="1" id="KW-0175">Coiled coil</keyword>
<proteinExistence type="predicted"/>
<sequence>MRAGLRRVPAVALVAGLIVIAVGFGPTTTARADDPTWAEVQAAKNDVKKKAAVVAAIETTLDGLEAQAARLGTVALQKAALASAAQARLQAAQQVYDVLERQTTTAADRARSARRTAASVATQLYRGGDPDLQVWLSGQSSGSLLYRLGALSQIGDTSSALLSQAETDEHQAKSLGDQAKAQAAVRNTLADQAQAAANVAKAAQQAADRQVAQTKAQRAKLQAQLATLKARSSALQDSYAAAQRAKAAAAANGATSGGTGLGGIAAGPDSLSPAGAQAYAQSRLGAYGWGGGQMSCLISLWNIESGWRWNAYNASSGAYGIPQSLPGSKMATEGGDWTTSSKTQIEWGLGYIQARYSTPCGAYAFETSHVPYWY</sequence>
<dbReference type="EMBL" id="SOAM01000002">
    <property type="protein sequence ID" value="TDS77565.1"/>
    <property type="molecule type" value="Genomic_DNA"/>
</dbReference>
<feature type="coiled-coil region" evidence="1">
    <location>
        <begin position="204"/>
        <end position="238"/>
    </location>
</feature>
<reference evidence="2 3" key="1">
    <citation type="submission" date="2019-03" db="EMBL/GenBank/DDBJ databases">
        <title>Genomic Encyclopedia of Archaeal and Bacterial Type Strains, Phase II (KMG-II): from individual species to whole genera.</title>
        <authorList>
            <person name="Goeker M."/>
        </authorList>
    </citation>
    <scope>NUCLEOTIDE SEQUENCE [LARGE SCALE GENOMIC DNA]</scope>
    <source>
        <strain evidence="2 3">DSM 24782</strain>
    </source>
</reference>
<organism evidence="2 3">
    <name type="scientific">Amnibacterium kyonggiense</name>
    <dbReference type="NCBI Taxonomy" id="595671"/>
    <lineage>
        <taxon>Bacteria</taxon>
        <taxon>Bacillati</taxon>
        <taxon>Actinomycetota</taxon>
        <taxon>Actinomycetes</taxon>
        <taxon>Micrococcales</taxon>
        <taxon>Microbacteriaceae</taxon>
        <taxon>Amnibacterium</taxon>
    </lineage>
</organism>
<dbReference type="AlphaFoldDB" id="A0A4R7FM80"/>
<keyword evidence="2" id="KW-0378">Hydrolase</keyword>
<dbReference type="RefSeq" id="WP_133766620.1">
    <property type="nucleotide sequence ID" value="NZ_BAAARP010000004.1"/>
</dbReference>
<accession>A0A4R7FM80</accession>
<dbReference type="Proteomes" id="UP000295344">
    <property type="component" value="Unassembled WGS sequence"/>
</dbReference>
<keyword evidence="3" id="KW-1185">Reference proteome</keyword>
<comment type="caution">
    <text evidence="2">The sequence shown here is derived from an EMBL/GenBank/DDBJ whole genome shotgun (WGS) entry which is preliminary data.</text>
</comment>
<dbReference type="GO" id="GO:0016787">
    <property type="term" value="F:hydrolase activity"/>
    <property type="evidence" value="ECO:0007669"/>
    <property type="project" value="UniProtKB-KW"/>
</dbReference>
<name>A0A4R7FM80_9MICO</name>